<reference evidence="1 2" key="1">
    <citation type="submission" date="2024-08" db="EMBL/GenBank/DDBJ databases">
        <authorList>
            <person name="Ishaq N."/>
        </authorList>
    </citation>
    <scope>NUCLEOTIDE SEQUENCE [LARGE SCALE GENOMIC DNA]</scope>
    <source>
        <strain evidence="1 2">DSM 18651</strain>
    </source>
</reference>
<keyword evidence="2" id="KW-1185">Reference proteome</keyword>
<dbReference type="RefSeq" id="WP_371841687.1">
    <property type="nucleotide sequence ID" value="NZ_JBGMEK010000153.1"/>
</dbReference>
<accession>A0ABV4P7E9</accession>
<proteinExistence type="predicted"/>
<dbReference type="EMBL" id="JBGMEK010000153">
    <property type="protein sequence ID" value="MFA0813853.1"/>
    <property type="molecule type" value="Genomic_DNA"/>
</dbReference>
<evidence type="ECO:0000313" key="2">
    <source>
        <dbReference type="Proteomes" id="UP001569428"/>
    </source>
</evidence>
<name>A0ABV4P7E9_9GAMM</name>
<comment type="caution">
    <text evidence="1">The sequence shown here is derived from an EMBL/GenBank/DDBJ whole genome shotgun (WGS) entry which is preliminary data.</text>
</comment>
<evidence type="ECO:0008006" key="3">
    <source>
        <dbReference type="Google" id="ProtNLM"/>
    </source>
</evidence>
<sequence length="90" mass="10365">MAPLWCPKNLLQAVRPGDRKVAAEAGTLHNRFRFHDLKIKGISDFEGDKQEFSGHKTRSMMERYNHTADKVVLLNKARIESKRDTPTDSR</sequence>
<protein>
    <recommendedName>
        <fullName evidence="3">Phage integrase family protein</fullName>
    </recommendedName>
</protein>
<organism evidence="1 2">
    <name type="scientific">Microbulbifer epialgicus</name>
    <dbReference type="NCBI Taxonomy" id="393907"/>
    <lineage>
        <taxon>Bacteria</taxon>
        <taxon>Pseudomonadati</taxon>
        <taxon>Pseudomonadota</taxon>
        <taxon>Gammaproteobacteria</taxon>
        <taxon>Cellvibrionales</taxon>
        <taxon>Microbulbiferaceae</taxon>
        <taxon>Microbulbifer</taxon>
    </lineage>
</organism>
<evidence type="ECO:0000313" key="1">
    <source>
        <dbReference type="EMBL" id="MFA0813853.1"/>
    </source>
</evidence>
<dbReference type="Proteomes" id="UP001569428">
    <property type="component" value="Unassembled WGS sequence"/>
</dbReference>
<gene>
    <name evidence="1" type="ORF">ACCI49_23565</name>
</gene>